<dbReference type="PANTHER" id="PTHR11742">
    <property type="entry name" value="MANNOSYL-OLIGOSACCHARIDE ALPHA-1,2-MANNOSIDASE-RELATED"/>
    <property type="match status" value="1"/>
</dbReference>
<evidence type="ECO:0000256" key="10">
    <source>
        <dbReference type="ARBA" id="ARBA00022840"/>
    </source>
</evidence>
<evidence type="ECO:0000256" key="19">
    <source>
        <dbReference type="ARBA" id="ARBA00048605"/>
    </source>
</evidence>
<keyword evidence="12" id="KW-1133">Transmembrane helix</keyword>
<feature type="active site" evidence="20">
    <location>
        <position position="212"/>
    </location>
</feature>
<evidence type="ECO:0000256" key="3">
    <source>
        <dbReference type="ARBA" id="ARBA00004922"/>
    </source>
</evidence>
<dbReference type="SUPFAM" id="SSF48225">
    <property type="entry name" value="Seven-hairpin glycosidases"/>
    <property type="match status" value="1"/>
</dbReference>
<dbReference type="FunFam" id="1.50.10.10:FF:000017">
    <property type="entry name" value="alpha-1,2-Mannosidase"/>
    <property type="match status" value="1"/>
</dbReference>
<keyword evidence="6" id="KW-0479">Metal-binding</keyword>
<feature type="active site" description="Proton donor" evidence="20">
    <location>
        <position position="80"/>
    </location>
</feature>
<evidence type="ECO:0000256" key="12">
    <source>
        <dbReference type="ARBA" id="ARBA00022989"/>
    </source>
</evidence>
<dbReference type="InterPro" id="IPR050749">
    <property type="entry name" value="Glycosyl_Hydrolase_47"/>
</dbReference>
<evidence type="ECO:0000256" key="14">
    <source>
        <dbReference type="ARBA" id="ARBA00023136"/>
    </source>
</evidence>
<keyword evidence="7" id="KW-0547">Nucleotide-binding</keyword>
<keyword evidence="5" id="KW-0812">Transmembrane</keyword>
<dbReference type="GO" id="GO:0005783">
    <property type="term" value="C:endoplasmic reticulum"/>
    <property type="evidence" value="ECO:0007669"/>
    <property type="project" value="TreeGrafter"/>
</dbReference>
<evidence type="ECO:0000256" key="20">
    <source>
        <dbReference type="PIRSR" id="PIRSR601382-1"/>
    </source>
</evidence>
<comment type="similarity">
    <text evidence="4 22">Belongs to the glycosyl hydrolase 47 family.</text>
</comment>
<dbReference type="GO" id="GO:0004571">
    <property type="term" value="F:mannosyl-oligosaccharide 1,2-alpha-mannosidase activity"/>
    <property type="evidence" value="ECO:0007669"/>
    <property type="project" value="UniProtKB-EC"/>
</dbReference>
<evidence type="ECO:0000256" key="4">
    <source>
        <dbReference type="ARBA" id="ARBA00007658"/>
    </source>
</evidence>
<dbReference type="InterPro" id="IPR001382">
    <property type="entry name" value="Glyco_hydro_47"/>
</dbReference>
<feature type="disulfide bond" evidence="21">
    <location>
        <begin position="276"/>
        <end position="311"/>
    </location>
</feature>
<evidence type="ECO:0000256" key="5">
    <source>
        <dbReference type="ARBA" id="ARBA00022692"/>
    </source>
</evidence>
<dbReference type="InterPro" id="IPR027417">
    <property type="entry name" value="P-loop_NTPase"/>
</dbReference>
<dbReference type="GO" id="GO:0005509">
    <property type="term" value="F:calcium ion binding"/>
    <property type="evidence" value="ECO:0007669"/>
    <property type="project" value="InterPro"/>
</dbReference>
<evidence type="ECO:0000313" key="23">
    <source>
        <dbReference type="EMBL" id="CAF4499912.1"/>
    </source>
</evidence>
<keyword evidence="10" id="KW-0067">ATP-binding</keyword>
<organism evidence="23 24">
    <name type="scientific">Rotaria socialis</name>
    <dbReference type="NCBI Taxonomy" id="392032"/>
    <lineage>
        <taxon>Eukaryota</taxon>
        <taxon>Metazoa</taxon>
        <taxon>Spiralia</taxon>
        <taxon>Gnathifera</taxon>
        <taxon>Rotifera</taxon>
        <taxon>Eurotatoria</taxon>
        <taxon>Bdelloidea</taxon>
        <taxon>Philodinida</taxon>
        <taxon>Philodinidae</taxon>
        <taxon>Rotaria</taxon>
    </lineage>
</organism>
<dbReference type="EMBL" id="CAJOBR010000357">
    <property type="protein sequence ID" value="CAF4499912.1"/>
    <property type="molecule type" value="Genomic_DNA"/>
</dbReference>
<dbReference type="GO" id="GO:0004140">
    <property type="term" value="F:dephospho-CoA kinase activity"/>
    <property type="evidence" value="ECO:0007669"/>
    <property type="project" value="InterPro"/>
</dbReference>
<evidence type="ECO:0000256" key="21">
    <source>
        <dbReference type="PIRSR" id="PIRSR601382-3"/>
    </source>
</evidence>
<evidence type="ECO:0000256" key="15">
    <source>
        <dbReference type="ARBA" id="ARBA00023157"/>
    </source>
</evidence>
<feature type="active site" evidence="20">
    <location>
        <position position="351"/>
    </location>
</feature>
<dbReference type="Proteomes" id="UP000663848">
    <property type="component" value="Unassembled WGS sequence"/>
</dbReference>
<comment type="catalytic activity">
    <reaction evidence="19">
        <text>N(4)-(alpha-D-Man-(1-&gt;2)-alpha-D-Man-(1-&gt;2)-alpha-D-Man-(1-&gt;3)-[alpha-D-Man-(1-&gt;2)-alpha-D-Man-(1-&gt;3)-[alpha-D-Man-(1-&gt;2)-alpha-D-Man-(1-&gt;6)]-alpha-D-Man-(1-&gt;6)]-beta-D-Man-(1-&gt;4)-beta-D-GlcNAc-(1-&gt;4)-beta-D-GlcNAc)-L-asparaginyl-[protein] (N-glucan mannose isomer 9A1,2,3B1,2,3) + 4 H2O = N(4)-(alpha-D-Man-(1-&gt;3)-[alpha-D-Man-(1-&gt;3)-[alpha-D-Man-(1-&gt;6)]-alpha-D-Man-(1-&gt;6)]-beta-D-Man-(1-&gt;4)-beta-D-GlcNAc-(1-&gt;4)-beta-D-GlcNAc)-L-asparaginyl-[protein] (N-glucan mannose isomer 5A1,2) + 4 beta-D-mannose</text>
        <dbReference type="Rhea" id="RHEA:56008"/>
        <dbReference type="Rhea" id="RHEA-COMP:14356"/>
        <dbReference type="Rhea" id="RHEA-COMP:14367"/>
        <dbReference type="ChEBI" id="CHEBI:15377"/>
        <dbReference type="ChEBI" id="CHEBI:28563"/>
        <dbReference type="ChEBI" id="CHEBI:59087"/>
        <dbReference type="ChEBI" id="CHEBI:139493"/>
        <dbReference type="EC" id="3.2.1.113"/>
    </reaction>
</comment>
<keyword evidence="14" id="KW-0472">Membrane</keyword>
<dbReference type="Gene3D" id="1.50.10.10">
    <property type="match status" value="1"/>
</dbReference>
<dbReference type="PRINTS" id="PR00747">
    <property type="entry name" value="GLYHDRLASE47"/>
</dbReference>
<keyword evidence="16" id="KW-0325">Glycoprotein</keyword>
<keyword evidence="15 21" id="KW-1015">Disulfide bond</keyword>
<name>A0A820VGU1_9BILA</name>
<comment type="cofactor">
    <cofactor evidence="1">
        <name>Ca(2+)</name>
        <dbReference type="ChEBI" id="CHEBI:29108"/>
    </cofactor>
</comment>
<evidence type="ECO:0000256" key="8">
    <source>
        <dbReference type="ARBA" id="ARBA00022801"/>
    </source>
</evidence>
<reference evidence="23" key="1">
    <citation type="submission" date="2021-02" db="EMBL/GenBank/DDBJ databases">
        <authorList>
            <person name="Nowell W R."/>
        </authorList>
    </citation>
    <scope>NUCLEOTIDE SEQUENCE</scope>
</reference>
<dbReference type="InterPro" id="IPR012341">
    <property type="entry name" value="6hp_glycosidase-like_sf"/>
</dbReference>
<feature type="active site" description="Proton donor" evidence="20">
    <location>
        <position position="325"/>
    </location>
</feature>
<dbReference type="InterPro" id="IPR036026">
    <property type="entry name" value="Seven-hairpin_glycosidases"/>
</dbReference>
<dbReference type="GO" id="GO:0006491">
    <property type="term" value="P:N-glycan processing"/>
    <property type="evidence" value="ECO:0007669"/>
    <property type="project" value="UniProtKB-ARBA"/>
</dbReference>
<dbReference type="PROSITE" id="PS51219">
    <property type="entry name" value="DPCK"/>
    <property type="match status" value="1"/>
</dbReference>
<proteinExistence type="inferred from homology"/>
<evidence type="ECO:0000313" key="24">
    <source>
        <dbReference type="Proteomes" id="UP000663848"/>
    </source>
</evidence>
<evidence type="ECO:0000256" key="11">
    <source>
        <dbReference type="ARBA" id="ARBA00022968"/>
    </source>
</evidence>
<evidence type="ECO:0000256" key="9">
    <source>
        <dbReference type="ARBA" id="ARBA00022837"/>
    </source>
</evidence>
<evidence type="ECO:0000256" key="22">
    <source>
        <dbReference type="RuleBase" id="RU361193"/>
    </source>
</evidence>
<keyword evidence="11" id="KW-0735">Signal-anchor</keyword>
<comment type="caution">
    <text evidence="23">The sequence shown here is derived from an EMBL/GenBank/DDBJ whole genome shotgun (WGS) entry which is preliminary data.</text>
</comment>
<dbReference type="InterPro" id="IPR001977">
    <property type="entry name" value="Depp_CoAkinase"/>
</dbReference>
<gene>
    <name evidence="23" type="ORF">QYT958_LOCUS4595</name>
</gene>
<evidence type="ECO:0000256" key="1">
    <source>
        <dbReference type="ARBA" id="ARBA00001913"/>
    </source>
</evidence>
<dbReference type="GO" id="GO:0005524">
    <property type="term" value="F:ATP binding"/>
    <property type="evidence" value="ECO:0007669"/>
    <property type="project" value="UniProtKB-KW"/>
</dbReference>
<dbReference type="InterPro" id="IPR014729">
    <property type="entry name" value="Rossmann-like_a/b/a_fold"/>
</dbReference>
<comment type="subcellular location">
    <subcellularLocation>
        <location evidence="2">Golgi apparatus membrane</location>
        <topology evidence="2">Single-pass type II membrane protein</topology>
    </subcellularLocation>
</comment>
<keyword evidence="9" id="KW-0106">Calcium</keyword>
<evidence type="ECO:0000256" key="17">
    <source>
        <dbReference type="ARBA" id="ARBA00023295"/>
    </source>
</evidence>
<keyword evidence="17 22" id="KW-0326">Glycosidase</keyword>
<dbReference type="GO" id="GO:0000139">
    <property type="term" value="C:Golgi membrane"/>
    <property type="evidence" value="ECO:0007669"/>
    <property type="project" value="UniProtKB-SubCell"/>
</dbReference>
<dbReference type="AlphaFoldDB" id="A0A820VGU1"/>
<comment type="pathway">
    <text evidence="3">Protein modification; protein glycosylation.</text>
</comment>
<evidence type="ECO:0000256" key="2">
    <source>
        <dbReference type="ARBA" id="ARBA00004323"/>
    </source>
</evidence>
<evidence type="ECO:0000256" key="6">
    <source>
        <dbReference type="ARBA" id="ARBA00022723"/>
    </source>
</evidence>
<evidence type="ECO:0000256" key="13">
    <source>
        <dbReference type="ARBA" id="ARBA00023034"/>
    </source>
</evidence>
<comment type="catalytic activity">
    <reaction evidence="18">
        <text>N(4)-(alpha-D-Man-(1-&gt;2)-alpha-D-Man-(1-&gt;2)-alpha-D-Man-(1-&gt;3)-[alpha-D-Man-(1-&gt;3)-[alpha-D-Man-(1-&gt;2)-alpha-D-Man-(1-&gt;6)]-alpha-D-Man-(1-&gt;6)]-beta-D-Man-(1-&gt;4)-beta-D-GlcNAc-(1-&gt;4)-beta-D-GlcNAc)-L-asparaginyl-[protein] (N-glucan mannose isomer 8A1,2,3B1,3) + 3 H2O = N(4)-(alpha-D-Man-(1-&gt;3)-[alpha-D-Man-(1-&gt;3)-[alpha-D-Man-(1-&gt;6)]-alpha-D-Man-(1-&gt;6)]-beta-D-Man-(1-&gt;4)-beta-D-GlcNAc-(1-&gt;4)-beta-D-GlcNAc)-L-asparaginyl-[protein] (N-glucan mannose isomer 5A1,2) + 3 beta-D-mannose</text>
        <dbReference type="Rhea" id="RHEA:56028"/>
        <dbReference type="Rhea" id="RHEA-COMP:14358"/>
        <dbReference type="Rhea" id="RHEA-COMP:14367"/>
        <dbReference type="ChEBI" id="CHEBI:15377"/>
        <dbReference type="ChEBI" id="CHEBI:28563"/>
        <dbReference type="ChEBI" id="CHEBI:59087"/>
        <dbReference type="ChEBI" id="CHEBI:60628"/>
        <dbReference type="EC" id="3.2.1.113"/>
    </reaction>
</comment>
<dbReference type="Gene3D" id="3.40.50.620">
    <property type="entry name" value="HUPs"/>
    <property type="match status" value="1"/>
</dbReference>
<evidence type="ECO:0000256" key="16">
    <source>
        <dbReference type="ARBA" id="ARBA00023180"/>
    </source>
</evidence>
<dbReference type="PANTHER" id="PTHR11742:SF6">
    <property type="entry name" value="MANNOSYL-OLIGOSACCHARIDE ALPHA-1,2-MANNOSIDASE IA-RELATED"/>
    <property type="match status" value="1"/>
</dbReference>
<dbReference type="GO" id="GO:0005975">
    <property type="term" value="P:carbohydrate metabolic process"/>
    <property type="evidence" value="ECO:0007669"/>
    <property type="project" value="InterPro"/>
</dbReference>
<sequence>MVFHSYSNYAKYAWGANEHRPISKTGHSANIFGSSPLGISIIDSIDTIYLADLKEFYQKSRDWIETKFNPNVPSEVSVFEINIRLVGGFLSIYALTNDKLYLDKAELMANRLLPAFDTPTGIPHALITLSNGASKNWNWAAGGCSILSEFGTVHLEFQYLSQLTGKDIYLQKVEKIRKVLKGASENNMYYNYLNPQTGAWCQKHASLGALGDSFYEYLLKSWILSGKKDEEARSMYENAMKAAEEAMLRKTPTSNLMYFGEQRSGRLDPQMGHLTCFVGGLYVLSASSGAISLNSSAKNQMEIAQAIGKTCRESYTRTATGLGPEAFHFERTDVEAKALRDQEKYYILRPEVIETWFYLWRNTHEQIYRDWAWQAIISLEKYCRVEGGYSGIRDVYSSVVSHDDVQQNIPKTTQQTLYVPLKHRFFDLIPKEVMQIIVAIKHFSEGVVPPQFAQFCRRPLVARLIRSLVNALNEQKDQHIHLLFDAIYKQLTEKNNLTADILLYTGDSTIRRTNSIQLLRIGKKVVVGVTDGIMIENKVLAKASEPVINFMSNFWSSFDSIRPNINAYRESIGNVCSSSTIMADLNCIILADERQQDAFQVDKQRQENGLSQFAVHIVPMISADKDNQDQDKKLSLISFRQQVLNILLKSRLQSVESNLPCIINGVSIEGSINARRIENLGAGISKCDKLGDYFIILIIENFLIEKINEKFGKDIINSIDREIDRKFVDKKVFQSSDELKILTDIFWNLVLHLMQRIVEYLFKEAQRTIVLDAILLLEATKIIVPMKHGYCIYDYQKSYSMYCRIL</sequence>
<evidence type="ECO:0000256" key="18">
    <source>
        <dbReference type="ARBA" id="ARBA00047669"/>
    </source>
</evidence>
<evidence type="ECO:0000256" key="7">
    <source>
        <dbReference type="ARBA" id="ARBA00022741"/>
    </source>
</evidence>
<protein>
    <recommendedName>
        <fullName evidence="22">alpha-1,2-Mannosidase</fullName>
        <ecNumber evidence="22">3.2.1.-</ecNumber>
    </recommendedName>
</protein>
<dbReference type="GO" id="GO:0015937">
    <property type="term" value="P:coenzyme A biosynthetic process"/>
    <property type="evidence" value="ECO:0007669"/>
    <property type="project" value="InterPro"/>
</dbReference>
<dbReference type="Gene3D" id="3.40.50.300">
    <property type="entry name" value="P-loop containing nucleotide triphosphate hydrolases"/>
    <property type="match status" value="1"/>
</dbReference>
<accession>A0A820VGU1</accession>
<keyword evidence="8 22" id="KW-0378">Hydrolase</keyword>
<dbReference type="EC" id="3.2.1.-" evidence="22"/>
<dbReference type="Pfam" id="PF01532">
    <property type="entry name" value="Glyco_hydro_47"/>
    <property type="match status" value="1"/>
</dbReference>
<keyword evidence="13" id="KW-0333">Golgi apparatus</keyword>